<dbReference type="GO" id="GO:0045721">
    <property type="term" value="P:negative regulation of gluconeogenesis"/>
    <property type="evidence" value="ECO:0007669"/>
    <property type="project" value="TreeGrafter"/>
</dbReference>
<dbReference type="GO" id="GO:0046326">
    <property type="term" value="P:positive regulation of D-glucose import"/>
    <property type="evidence" value="ECO:0007669"/>
    <property type="project" value="TreeGrafter"/>
</dbReference>
<name>A0A663LLC4_ATHCN</name>
<feature type="region of interest" description="Disordered" evidence="6">
    <location>
        <begin position="1"/>
        <end position="47"/>
    </location>
</feature>
<dbReference type="GO" id="GO:0046628">
    <property type="term" value="P:positive regulation of insulin receptor signaling pathway"/>
    <property type="evidence" value="ECO:0007669"/>
    <property type="project" value="TreeGrafter"/>
</dbReference>
<feature type="region of interest" description="Disordered" evidence="6">
    <location>
        <begin position="73"/>
        <end position="133"/>
    </location>
</feature>
<organism evidence="8 9">
    <name type="scientific">Athene cunicularia</name>
    <name type="common">Burrowing owl</name>
    <name type="synonym">Speotyto cunicularia</name>
    <dbReference type="NCBI Taxonomy" id="194338"/>
    <lineage>
        <taxon>Eukaryota</taxon>
        <taxon>Metazoa</taxon>
        <taxon>Chordata</taxon>
        <taxon>Craniata</taxon>
        <taxon>Vertebrata</taxon>
        <taxon>Euteleostomi</taxon>
        <taxon>Archelosauria</taxon>
        <taxon>Archosauria</taxon>
        <taxon>Dinosauria</taxon>
        <taxon>Saurischia</taxon>
        <taxon>Theropoda</taxon>
        <taxon>Coelurosauria</taxon>
        <taxon>Aves</taxon>
        <taxon>Neognathae</taxon>
        <taxon>Neoaves</taxon>
        <taxon>Telluraves</taxon>
        <taxon>Strigiformes</taxon>
        <taxon>Strigidae</taxon>
        <taxon>Athene</taxon>
    </lineage>
</organism>
<feature type="compositionally biased region" description="Low complexity" evidence="6">
    <location>
        <begin position="29"/>
        <end position="47"/>
    </location>
</feature>
<keyword evidence="3" id="KW-0732">Signal</keyword>
<reference evidence="8" key="2">
    <citation type="submission" date="2025-09" db="UniProtKB">
        <authorList>
            <consortium name="Ensembl"/>
        </authorList>
    </citation>
    <scope>IDENTIFICATION</scope>
</reference>
<dbReference type="Ensembl" id="ENSACUT00000001343.1">
    <property type="protein sequence ID" value="ENSACUP00000001251.1"/>
    <property type="gene ID" value="ENSACUG00000000927.1"/>
</dbReference>
<dbReference type="PANTHER" id="PTHR24019">
    <property type="entry name" value="ADIPOLIN"/>
    <property type="match status" value="1"/>
</dbReference>
<dbReference type="InterPro" id="IPR052136">
    <property type="entry name" value="Adipolin/Erythroferrone-rel"/>
</dbReference>
<feature type="compositionally biased region" description="Low complexity" evidence="6">
    <location>
        <begin position="1"/>
        <end position="21"/>
    </location>
</feature>
<evidence type="ECO:0000256" key="4">
    <source>
        <dbReference type="ARBA" id="ARBA00023157"/>
    </source>
</evidence>
<dbReference type="GO" id="GO:0005179">
    <property type="term" value="F:hormone activity"/>
    <property type="evidence" value="ECO:0007669"/>
    <property type="project" value="TreeGrafter"/>
</dbReference>
<sequence>MLLAGSPGRASGPRARGRTGTVRGGTGAGTAPVPASPGKSPQAVLQAGVPGAAPAPALLEELLRELQLLLKGTHRPGGAASSGGGGPRGRRDEALRGWAAQPSAVSSRKTEAWEGREEEEKESRAGTPQAGAHHRVEAAFHCRTRENISVEQRSRQELRFYYILSAPGAPTLNPGLSLSPRAVHGPRRRGQPGTGNRLRALICVQSRCQHNSNLETVSRLENGSDLFTISVTGILYLEAGQYTSVFVDNAAGSPLTVQSNSDFSAILLGV</sequence>
<evidence type="ECO:0000256" key="5">
    <source>
        <dbReference type="ARBA" id="ARBA00023180"/>
    </source>
</evidence>
<keyword evidence="9" id="KW-1185">Reference proteome</keyword>
<keyword evidence="2" id="KW-0964">Secreted</keyword>
<proteinExistence type="predicted"/>
<reference evidence="8" key="1">
    <citation type="submission" date="2025-08" db="UniProtKB">
        <authorList>
            <consortium name="Ensembl"/>
        </authorList>
    </citation>
    <scope>IDENTIFICATION</scope>
</reference>
<keyword evidence="5" id="KW-0325">Glycoprotein</keyword>
<keyword evidence="4" id="KW-1015">Disulfide bond</keyword>
<evidence type="ECO:0000313" key="8">
    <source>
        <dbReference type="Ensembl" id="ENSACUP00000001251.1"/>
    </source>
</evidence>
<dbReference type="PANTHER" id="PTHR24019:SF11">
    <property type="entry name" value="ERYTHROFERRONE"/>
    <property type="match status" value="1"/>
</dbReference>
<comment type="subcellular location">
    <subcellularLocation>
        <location evidence="1">Secreted</location>
    </subcellularLocation>
</comment>
<evidence type="ECO:0000259" key="7">
    <source>
        <dbReference type="PROSITE" id="PS50871"/>
    </source>
</evidence>
<dbReference type="PROSITE" id="PS50871">
    <property type="entry name" value="C1Q"/>
    <property type="match status" value="1"/>
</dbReference>
<evidence type="ECO:0000313" key="9">
    <source>
        <dbReference type="Proteomes" id="UP000472269"/>
    </source>
</evidence>
<feature type="domain" description="C1q" evidence="7">
    <location>
        <begin position="201"/>
        <end position="270"/>
    </location>
</feature>
<dbReference type="InterPro" id="IPR001073">
    <property type="entry name" value="C1q_dom"/>
</dbReference>
<accession>A0A663LLC4</accession>
<feature type="region of interest" description="Disordered" evidence="6">
    <location>
        <begin position="175"/>
        <end position="195"/>
    </location>
</feature>
<dbReference type="AlphaFoldDB" id="A0A663LLC4"/>
<evidence type="ECO:0000256" key="6">
    <source>
        <dbReference type="SAM" id="MobiDB-lite"/>
    </source>
</evidence>
<dbReference type="Proteomes" id="UP000472269">
    <property type="component" value="Unplaced"/>
</dbReference>
<gene>
    <name evidence="8" type="primary">LOC113483717</name>
</gene>
<evidence type="ECO:0000256" key="1">
    <source>
        <dbReference type="ARBA" id="ARBA00004613"/>
    </source>
</evidence>
<evidence type="ECO:0000256" key="3">
    <source>
        <dbReference type="ARBA" id="ARBA00022729"/>
    </source>
</evidence>
<protein>
    <submittedName>
        <fullName evidence="8">Erythroferrone</fullName>
    </submittedName>
</protein>
<evidence type="ECO:0000256" key="2">
    <source>
        <dbReference type="ARBA" id="ARBA00022525"/>
    </source>
</evidence>
<dbReference type="OMA" id="HCRTREN"/>
<dbReference type="GO" id="GO:0005615">
    <property type="term" value="C:extracellular space"/>
    <property type="evidence" value="ECO:0007669"/>
    <property type="project" value="TreeGrafter"/>
</dbReference>